<dbReference type="FunFam" id="3.40.50.11040:FF:000003">
    <property type="entry name" value="tRNA(Met) cytidine acetyltransferase TmcA"/>
    <property type="match status" value="1"/>
</dbReference>
<dbReference type="SUPFAM" id="SSF55729">
    <property type="entry name" value="Acyl-CoA N-acyltransferases (Nat)"/>
    <property type="match status" value="1"/>
</dbReference>
<dbReference type="GO" id="GO:0051392">
    <property type="term" value="F:tRNA cytidine N4-acetyltransferase activity"/>
    <property type="evidence" value="ECO:0007669"/>
    <property type="project" value="UniProtKB-UniRule"/>
</dbReference>
<dbReference type="InterPro" id="IPR027417">
    <property type="entry name" value="P-loop_NTPase"/>
</dbReference>
<reference evidence="9" key="1">
    <citation type="submission" date="2017-08" db="EMBL/GenBank/DDBJ databases">
        <title>Genome sequence of Candidatus Hamiltonella defensa from Acyrthosiphon pisum strain MI47.</title>
        <authorList>
            <person name="Patel V.A."/>
            <person name="Chevignon G."/>
            <person name="Russell J.A."/>
            <person name="Oliver K.M."/>
        </authorList>
    </citation>
    <scope>NUCLEOTIDE SEQUENCE</scope>
    <source>
        <strain evidence="9">MI47</strain>
    </source>
</reference>
<dbReference type="Pfam" id="PF05127">
    <property type="entry name" value="NAT10_TcmA_helicase"/>
    <property type="match status" value="1"/>
</dbReference>
<dbReference type="Gene3D" id="3.40.50.300">
    <property type="entry name" value="P-loop containing nucleotide triphosphate hydrolases"/>
    <property type="match status" value="1"/>
</dbReference>
<dbReference type="GO" id="GO:1990883">
    <property type="term" value="F:18S rRNA cytidine N-acetyltransferase activity"/>
    <property type="evidence" value="ECO:0007669"/>
    <property type="project" value="TreeGrafter"/>
</dbReference>
<dbReference type="PANTHER" id="PTHR10925:SF5">
    <property type="entry name" value="RNA CYTIDINE ACETYLTRANSFERASE"/>
    <property type="match status" value="1"/>
</dbReference>
<evidence type="ECO:0000256" key="5">
    <source>
        <dbReference type="HAMAP-Rule" id="MF_01886"/>
    </source>
</evidence>
<dbReference type="GO" id="GO:0005524">
    <property type="term" value="F:ATP binding"/>
    <property type="evidence" value="ECO:0007669"/>
    <property type="project" value="UniProtKB-UniRule"/>
</dbReference>
<comment type="subcellular location">
    <subcellularLocation>
        <location evidence="5">Cytoplasm</location>
    </subcellularLocation>
</comment>
<dbReference type="InterPro" id="IPR024914">
    <property type="entry name" value="tRNA_acetyltr_TmcA"/>
</dbReference>
<evidence type="ECO:0000313" key="9">
    <source>
        <dbReference type="EMBL" id="ASV33803.1"/>
    </source>
</evidence>
<dbReference type="Gene3D" id="3.40.630.30">
    <property type="match status" value="1"/>
</dbReference>
<feature type="domain" description="TcmA/NAT10 helicase" evidence="6">
    <location>
        <begin position="201"/>
        <end position="346"/>
    </location>
</feature>
<evidence type="ECO:0000256" key="2">
    <source>
        <dbReference type="ARBA" id="ARBA00022741"/>
    </source>
</evidence>
<evidence type="ECO:0000259" key="7">
    <source>
        <dbReference type="Pfam" id="PF08351"/>
    </source>
</evidence>
<dbReference type="GO" id="GO:0051391">
    <property type="term" value="P:tRNA acetylation"/>
    <property type="evidence" value="ECO:0007669"/>
    <property type="project" value="UniProtKB-UniRule"/>
</dbReference>
<keyword evidence="5" id="KW-0820">tRNA-binding</keyword>
<dbReference type="InterPro" id="IPR007807">
    <property type="entry name" value="TcmA/NAT10_helicase"/>
</dbReference>
<proteinExistence type="inferred from homology"/>
<dbReference type="EMBL" id="CP022932">
    <property type="protein sequence ID" value="ASV33803.1"/>
    <property type="molecule type" value="Genomic_DNA"/>
</dbReference>
<dbReference type="EC" id="2.3.1.193" evidence="5"/>
<comment type="similarity">
    <text evidence="5">Belongs to the TmcA family.</text>
</comment>
<comment type="caution">
    <text evidence="5">Lacks conserved residue(s) required for the propagation of feature annotation.</text>
</comment>
<name>A0AAC9VIU9_9ENTR</name>
<keyword evidence="3 5" id="KW-0067">ATP-binding</keyword>
<keyword evidence="5" id="KW-0819">tRNA processing</keyword>
<keyword evidence="4 5" id="KW-0012">Acyltransferase</keyword>
<feature type="binding site" evidence="5">
    <location>
        <position position="510"/>
    </location>
    <ligand>
        <name>acetyl-CoA</name>
        <dbReference type="ChEBI" id="CHEBI:57288"/>
    </ligand>
</feature>
<comment type="catalytic activity">
    <reaction evidence="5">
        <text>cytidine(34) in elongator tRNA(Met) + acetyl-CoA + ATP + H2O = N(4)-acetylcytidine(34) in elongator tRNA(Met) + ADP + phosphate + CoA + H(+)</text>
        <dbReference type="Rhea" id="RHEA:43788"/>
        <dbReference type="Rhea" id="RHEA-COMP:10693"/>
        <dbReference type="Rhea" id="RHEA-COMP:10694"/>
        <dbReference type="ChEBI" id="CHEBI:15377"/>
        <dbReference type="ChEBI" id="CHEBI:15378"/>
        <dbReference type="ChEBI" id="CHEBI:30616"/>
        <dbReference type="ChEBI" id="CHEBI:43474"/>
        <dbReference type="ChEBI" id="CHEBI:57287"/>
        <dbReference type="ChEBI" id="CHEBI:57288"/>
        <dbReference type="ChEBI" id="CHEBI:74900"/>
        <dbReference type="ChEBI" id="CHEBI:82748"/>
        <dbReference type="ChEBI" id="CHEBI:456216"/>
        <dbReference type="EC" id="2.3.1.193"/>
    </reaction>
</comment>
<keyword evidence="5" id="KW-0963">Cytoplasm</keyword>
<dbReference type="GO" id="GO:0002101">
    <property type="term" value="P:tRNA wobble cytosine modification"/>
    <property type="evidence" value="ECO:0007669"/>
    <property type="project" value="UniProtKB-UniRule"/>
</dbReference>
<dbReference type="Pfam" id="PF08351">
    <property type="entry name" value="TmcA_N"/>
    <property type="match status" value="1"/>
</dbReference>
<evidence type="ECO:0000313" key="10">
    <source>
        <dbReference type="Proteomes" id="UP000792865"/>
    </source>
</evidence>
<accession>A0AAC9VIU9</accession>
<feature type="binding site" evidence="5">
    <location>
        <position position="328"/>
    </location>
    <ligand>
        <name>ATP</name>
        <dbReference type="ChEBI" id="CHEBI:30616"/>
    </ligand>
</feature>
<organism evidence="9 10">
    <name type="scientific">Candidatus Williamhamiltonella defendens</name>
    <dbReference type="NCBI Taxonomy" id="138072"/>
    <lineage>
        <taxon>Bacteria</taxon>
        <taxon>Pseudomonadati</taxon>
        <taxon>Pseudomonadota</taxon>
        <taxon>Gammaproteobacteria</taxon>
        <taxon>Enterobacterales</taxon>
        <taxon>Enterobacteriaceae</taxon>
        <taxon>aphid secondary symbionts</taxon>
        <taxon>Candidatus Williamhamiltonella</taxon>
    </lineage>
</organism>
<dbReference type="Gene3D" id="1.20.120.890">
    <property type="entry name" value="tRNA(Met) cytidine acetyltransferase, tail domain"/>
    <property type="match status" value="1"/>
</dbReference>
<sequence length="681" mass="77464">MASFNLVKTQWVTHQIKMRAQGIRRLLIISGDTRWCLETAEAFCQWLQGDWIWVGDARLSTDPVIGTKSVKKLLGQERLHGVFDATKGLDIDALAVLAGVLKAGSWLLMLVPHWDSWHRMPDRDSLRWSEQKHPIPTPYFISHFQRILLSHQEVAYWRQGSSPQLPIDIKRPKWRAPGQPTSEQQTILNTLLSAKTGTWLLTAARGRGKSTLAGMFLSQCSGVCWVTAPRQSAIQILKNHSGKEITFVAPDALLNDCLKHQVDHVNWLVIDEAASFPIALLSKLLGYFQRILLTTTIDGYEGTGHAFVLKLFSQFPKAQWLTLNQPIRWAKSDPLEQMLNEIMMLNTIPTELEEHLPKKIIAFTQSDELSQPRFLQAFYRLLSDTHYRTSTRDLRRLMDAPGMHFSATLSGDCILAVLWLVDEGGLDERLAREIWAGHRRPPGSLVAQSLSAHSGQWWSPTLRSRRISRIAVMEKYRRQGIARQMILFEITRAKQAGLDFISVSFGYERELNDFWMACGFKVVRIGSHNDTCSGCCTLMAIFPLSPAGEHLYEAAKKQMIRDAPWLKANFPFVLEKKEESQELNEEDWRELAGFAFAHRPLSASLASLQRLLKQRCIKSACSLIHLRKYLQKHTSQSHPIGSLDFTGRKALIVCLRNEVKQAVSCLDKEKSIAWAAWVENK</sequence>
<dbReference type="Proteomes" id="UP000792865">
    <property type="component" value="Chromosome"/>
</dbReference>
<dbReference type="GO" id="GO:0005737">
    <property type="term" value="C:cytoplasm"/>
    <property type="evidence" value="ECO:0007669"/>
    <property type="project" value="UniProtKB-SubCell"/>
</dbReference>
<evidence type="ECO:0000256" key="4">
    <source>
        <dbReference type="ARBA" id="ARBA00023315"/>
    </source>
</evidence>
<evidence type="ECO:0000256" key="3">
    <source>
        <dbReference type="ARBA" id="ARBA00022840"/>
    </source>
</evidence>
<dbReference type="HAMAP" id="MF_01886">
    <property type="entry name" value="tRNA_acetyltr_TmcA"/>
    <property type="match status" value="1"/>
</dbReference>
<feature type="domain" description="tRNA(Met) cytidine acetyltransferase TmcA tRNA-binding" evidence="8">
    <location>
        <begin position="548"/>
        <end position="668"/>
    </location>
</feature>
<dbReference type="Pfam" id="PF17176">
    <property type="entry name" value="tRNA_bind_3"/>
    <property type="match status" value="1"/>
</dbReference>
<dbReference type="AlphaFoldDB" id="A0AAC9VIU9"/>
<evidence type="ECO:0000256" key="1">
    <source>
        <dbReference type="ARBA" id="ARBA00022679"/>
    </source>
</evidence>
<dbReference type="CDD" id="cd04301">
    <property type="entry name" value="NAT_SF"/>
    <property type="match status" value="1"/>
</dbReference>
<keyword evidence="1 5" id="KW-0808">Transferase</keyword>
<feature type="binding site" evidence="5">
    <location>
        <position position="184"/>
    </location>
    <ligand>
        <name>ATP</name>
        <dbReference type="ChEBI" id="CHEBI:30616"/>
    </ligand>
</feature>
<feature type="domain" description="TmcA/NAT10 N-terminal" evidence="7">
    <location>
        <begin position="13"/>
        <end position="159"/>
    </location>
</feature>
<gene>
    <name evidence="5" type="primary">tmcA</name>
    <name evidence="9" type="ORF">CJJ18_07090</name>
</gene>
<evidence type="ECO:0000259" key="8">
    <source>
        <dbReference type="Pfam" id="PF17176"/>
    </source>
</evidence>
<evidence type="ECO:0000259" key="6">
    <source>
        <dbReference type="Pfam" id="PF05127"/>
    </source>
</evidence>
<dbReference type="InterPro" id="IPR016181">
    <property type="entry name" value="Acyl_CoA_acyltransferase"/>
</dbReference>
<dbReference type="Gene3D" id="3.40.50.11040">
    <property type="match status" value="1"/>
</dbReference>
<dbReference type="InterPro" id="IPR032672">
    <property type="entry name" value="TmcA/NAT10/Kre33"/>
</dbReference>
<dbReference type="InterPro" id="IPR033442">
    <property type="entry name" value="TmcA_tRNA_bind"/>
</dbReference>
<dbReference type="GO" id="GO:1904812">
    <property type="term" value="P:rRNA acetylation involved in maturation of SSU-rRNA"/>
    <property type="evidence" value="ECO:0007669"/>
    <property type="project" value="TreeGrafter"/>
</dbReference>
<feature type="binding site" evidence="5">
    <location>
        <begin position="470"/>
        <end position="472"/>
    </location>
    <ligand>
        <name>acetyl-CoA</name>
        <dbReference type="ChEBI" id="CHEBI:57288"/>
    </ligand>
</feature>
<dbReference type="GO" id="GO:0000049">
    <property type="term" value="F:tRNA binding"/>
    <property type="evidence" value="ECO:0007669"/>
    <property type="project" value="UniProtKB-UniRule"/>
</dbReference>
<dbReference type="SUPFAM" id="SSF52540">
    <property type="entry name" value="P-loop containing nucleoside triphosphate hydrolases"/>
    <property type="match status" value="1"/>
</dbReference>
<comment type="function">
    <text evidence="5">Catalyzes the formation of N(4)-acetylcytidine (ac(4)C) at the wobble position of tRNA(Met), by using acetyl-CoA as an acetyl donor and ATP (or GTP).</text>
</comment>
<keyword evidence="2 5" id="KW-0547">Nucleotide-binding</keyword>
<dbReference type="InterPro" id="IPR013562">
    <property type="entry name" value="TmcA/NAT10_N"/>
</dbReference>
<dbReference type="InterPro" id="IPR038321">
    <property type="entry name" value="TmcA_C_sf"/>
</dbReference>
<dbReference type="PANTHER" id="PTHR10925">
    <property type="entry name" value="N-ACETYLTRANSFERASE 10"/>
    <property type="match status" value="1"/>
</dbReference>
<keyword evidence="5" id="KW-0694">RNA-binding</keyword>
<protein>
    <recommendedName>
        <fullName evidence="5">tRNA(Met) cytidine acetyltransferase TmcA</fullName>
        <ecNumber evidence="5">2.3.1.193</ecNumber>
    </recommendedName>
</protein>